<dbReference type="EMBL" id="LMXB01000032">
    <property type="protein sequence ID" value="KUO20580.1"/>
    <property type="molecule type" value="Genomic_DNA"/>
</dbReference>
<dbReference type="OrthoDB" id="4536199at2"/>
<dbReference type="InterPro" id="IPR000182">
    <property type="entry name" value="GNAT_dom"/>
</dbReference>
<dbReference type="AlphaFoldDB" id="A0A101V129"/>
<keyword evidence="3" id="KW-1185">Reference proteome</keyword>
<name>A0A101V129_9ACTN</name>
<comment type="caution">
    <text evidence="2">The sequence shown here is derived from an EMBL/GenBank/DDBJ whole genome shotgun (WGS) entry which is preliminary data.</text>
</comment>
<proteinExistence type="predicted"/>
<dbReference type="InterPro" id="IPR016181">
    <property type="entry name" value="Acyl_CoA_acyltransferase"/>
</dbReference>
<evidence type="ECO:0000313" key="2">
    <source>
        <dbReference type="EMBL" id="KUO20580.1"/>
    </source>
</evidence>
<protein>
    <submittedName>
        <fullName evidence="2">Acetyltransferase</fullName>
    </submittedName>
</protein>
<reference evidence="2 3" key="1">
    <citation type="submission" date="2015-10" db="EMBL/GenBank/DDBJ databases">
        <title>Draft genome sequence of Streptomyces sp. RV15, isolated from a marine sponge.</title>
        <authorList>
            <person name="Ruckert C."/>
            <person name="Abdelmohsen U.R."/>
            <person name="Winkler A."/>
            <person name="Hentschel U."/>
            <person name="Kalinowski J."/>
            <person name="Kampfer P."/>
            <person name="Glaeser S."/>
        </authorList>
    </citation>
    <scope>NUCLEOTIDE SEQUENCE [LARGE SCALE GENOMIC DNA]</scope>
    <source>
        <strain evidence="2 3">RV15</strain>
    </source>
</reference>
<evidence type="ECO:0000259" key="1">
    <source>
        <dbReference type="PROSITE" id="PS51186"/>
    </source>
</evidence>
<dbReference type="Pfam" id="PF00583">
    <property type="entry name" value="Acetyltransf_1"/>
    <property type="match status" value="1"/>
</dbReference>
<organism evidence="2 3">
    <name type="scientific">Streptomyces dysideae</name>
    <dbReference type="NCBI Taxonomy" id="909626"/>
    <lineage>
        <taxon>Bacteria</taxon>
        <taxon>Bacillati</taxon>
        <taxon>Actinomycetota</taxon>
        <taxon>Actinomycetes</taxon>
        <taxon>Kitasatosporales</taxon>
        <taxon>Streptomycetaceae</taxon>
        <taxon>Streptomyces</taxon>
    </lineage>
</organism>
<dbReference type="STRING" id="909626.AQJ91_13530"/>
<dbReference type="Gene3D" id="3.40.630.30">
    <property type="match status" value="1"/>
</dbReference>
<evidence type="ECO:0000313" key="3">
    <source>
        <dbReference type="Proteomes" id="UP000053260"/>
    </source>
</evidence>
<dbReference type="RefSeq" id="WP_067020371.1">
    <property type="nucleotide sequence ID" value="NZ_KQ949081.1"/>
</dbReference>
<accession>A0A101V129</accession>
<sequence>MGNPPITVERWEGLECAVQLDVVLPMYKEIWADPPYCEGTKGIADFVDRFAQEVRVPRARLVIARCGDLPVGYAFGYPLPPDTGWWKAMDEETTAQFAAETGERTLGIVELAVRTGWRRQGVAAQMHAHLLEGLGVERVTLAMRPDPEAAPAHAAYAAWGYRQIGHWRPADDEPVSHIMLLTLPMPVHGAGQ</sequence>
<dbReference type="SUPFAM" id="SSF55729">
    <property type="entry name" value="Acyl-CoA N-acyltransferases (Nat)"/>
    <property type="match status" value="1"/>
</dbReference>
<feature type="domain" description="N-acetyltransferase" evidence="1">
    <location>
        <begin position="6"/>
        <end position="184"/>
    </location>
</feature>
<dbReference type="CDD" id="cd04301">
    <property type="entry name" value="NAT_SF"/>
    <property type="match status" value="1"/>
</dbReference>
<keyword evidence="2" id="KW-0808">Transferase</keyword>
<dbReference type="GO" id="GO:0016747">
    <property type="term" value="F:acyltransferase activity, transferring groups other than amino-acyl groups"/>
    <property type="evidence" value="ECO:0007669"/>
    <property type="project" value="InterPro"/>
</dbReference>
<dbReference type="PROSITE" id="PS51186">
    <property type="entry name" value="GNAT"/>
    <property type="match status" value="1"/>
</dbReference>
<dbReference type="Proteomes" id="UP000053260">
    <property type="component" value="Unassembled WGS sequence"/>
</dbReference>
<gene>
    <name evidence="2" type="ORF">AQJ91_13530</name>
</gene>